<name>A0AAW0DDH3_9AGAR</name>
<protein>
    <recommendedName>
        <fullName evidence="2">DUF6699 domain-containing protein</fullName>
    </recommendedName>
</protein>
<dbReference type="AlphaFoldDB" id="A0AAW0DDH3"/>
<evidence type="ECO:0000256" key="1">
    <source>
        <dbReference type="SAM" id="MobiDB-lite"/>
    </source>
</evidence>
<evidence type="ECO:0000313" key="4">
    <source>
        <dbReference type="Proteomes" id="UP001362999"/>
    </source>
</evidence>
<sequence>MPARVRFASTNTFHSPPPNPPPLMQASSSSAASSSGPITPPAYSYASLPGPTPYPLQYTTHRPKRQSRAHPLLTFSTSPVLNFDVSLPPSSISTHHPRLSTAGFHESAVHPPQPCISLVTPHLPWSIVVPASNGRHVTVSDVFQAVYSALRVNVTQAEFTALGSRRLARQVSECYRARYERLRGRRGYREEKHGGVKRVDFLM</sequence>
<dbReference type="Pfam" id="PF20415">
    <property type="entry name" value="DUF6699"/>
    <property type="match status" value="1"/>
</dbReference>
<gene>
    <name evidence="3" type="ORF">R3P38DRAFT_2866372</name>
</gene>
<dbReference type="Proteomes" id="UP001362999">
    <property type="component" value="Unassembled WGS sequence"/>
</dbReference>
<feature type="region of interest" description="Disordered" evidence="1">
    <location>
        <begin position="1"/>
        <end position="36"/>
    </location>
</feature>
<keyword evidence="4" id="KW-1185">Reference proteome</keyword>
<proteinExistence type="predicted"/>
<evidence type="ECO:0000259" key="2">
    <source>
        <dbReference type="Pfam" id="PF20415"/>
    </source>
</evidence>
<feature type="compositionally biased region" description="Low complexity" evidence="1">
    <location>
        <begin position="26"/>
        <end position="35"/>
    </location>
</feature>
<organism evidence="3 4">
    <name type="scientific">Favolaschia claudopus</name>
    <dbReference type="NCBI Taxonomy" id="2862362"/>
    <lineage>
        <taxon>Eukaryota</taxon>
        <taxon>Fungi</taxon>
        <taxon>Dikarya</taxon>
        <taxon>Basidiomycota</taxon>
        <taxon>Agaricomycotina</taxon>
        <taxon>Agaricomycetes</taxon>
        <taxon>Agaricomycetidae</taxon>
        <taxon>Agaricales</taxon>
        <taxon>Marasmiineae</taxon>
        <taxon>Mycenaceae</taxon>
        <taxon>Favolaschia</taxon>
    </lineage>
</organism>
<dbReference type="EMBL" id="JAWWNJ010000008">
    <property type="protein sequence ID" value="KAK7050674.1"/>
    <property type="molecule type" value="Genomic_DNA"/>
</dbReference>
<accession>A0AAW0DDH3</accession>
<feature type="domain" description="DUF6699" evidence="2">
    <location>
        <begin position="81"/>
        <end position="203"/>
    </location>
</feature>
<dbReference type="InterPro" id="IPR046522">
    <property type="entry name" value="DUF6699"/>
</dbReference>
<evidence type="ECO:0000313" key="3">
    <source>
        <dbReference type="EMBL" id="KAK7050674.1"/>
    </source>
</evidence>
<comment type="caution">
    <text evidence="3">The sequence shown here is derived from an EMBL/GenBank/DDBJ whole genome shotgun (WGS) entry which is preliminary data.</text>
</comment>
<reference evidence="3 4" key="1">
    <citation type="journal article" date="2024" name="J Genomics">
        <title>Draft genome sequencing and assembly of Favolaschia claudopus CIRM-BRFM 2984 isolated from oak limbs.</title>
        <authorList>
            <person name="Navarro D."/>
            <person name="Drula E."/>
            <person name="Chaduli D."/>
            <person name="Cazenave R."/>
            <person name="Ahrendt S."/>
            <person name="Wang J."/>
            <person name="Lipzen A."/>
            <person name="Daum C."/>
            <person name="Barry K."/>
            <person name="Grigoriev I.V."/>
            <person name="Favel A."/>
            <person name="Rosso M.N."/>
            <person name="Martin F."/>
        </authorList>
    </citation>
    <scope>NUCLEOTIDE SEQUENCE [LARGE SCALE GENOMIC DNA]</scope>
    <source>
        <strain evidence="3 4">CIRM-BRFM 2984</strain>
    </source>
</reference>
<feature type="non-terminal residue" evidence="3">
    <location>
        <position position="203"/>
    </location>
</feature>